<dbReference type="InterPro" id="IPR013216">
    <property type="entry name" value="Methyltransf_11"/>
</dbReference>
<dbReference type="EMBL" id="VZOK01000014">
    <property type="protein sequence ID" value="KAB0638486.1"/>
    <property type="molecule type" value="Genomic_DNA"/>
</dbReference>
<protein>
    <submittedName>
        <fullName evidence="3">Class I SAM-dependent methyltransferase</fullName>
    </submittedName>
</protein>
<evidence type="ECO:0000259" key="2">
    <source>
        <dbReference type="Pfam" id="PF08241"/>
    </source>
</evidence>
<dbReference type="Pfam" id="PF08241">
    <property type="entry name" value="Methyltransf_11"/>
    <property type="match status" value="1"/>
</dbReference>
<dbReference type="InterPro" id="IPR029063">
    <property type="entry name" value="SAM-dependent_MTases_sf"/>
</dbReference>
<name>A0A6L3N0X8_9BURK</name>
<evidence type="ECO:0000313" key="3">
    <source>
        <dbReference type="EMBL" id="KAB0638486.1"/>
    </source>
</evidence>
<organism evidence="3 4">
    <name type="scientific">Burkholderia stagnalis</name>
    <dbReference type="NCBI Taxonomy" id="1503054"/>
    <lineage>
        <taxon>Bacteria</taxon>
        <taxon>Pseudomonadati</taxon>
        <taxon>Pseudomonadota</taxon>
        <taxon>Betaproteobacteria</taxon>
        <taxon>Burkholderiales</taxon>
        <taxon>Burkholderiaceae</taxon>
        <taxon>Burkholderia</taxon>
        <taxon>Burkholderia cepacia complex</taxon>
    </lineage>
</organism>
<accession>A0A6L3N0X8</accession>
<gene>
    <name evidence="3" type="ORF">F7R25_11955</name>
</gene>
<dbReference type="Proteomes" id="UP000473470">
    <property type="component" value="Unassembled WGS sequence"/>
</dbReference>
<dbReference type="SUPFAM" id="SSF53335">
    <property type="entry name" value="S-adenosyl-L-methionine-dependent methyltransferases"/>
    <property type="match status" value="1"/>
</dbReference>
<dbReference type="GO" id="GO:0032259">
    <property type="term" value="P:methylation"/>
    <property type="evidence" value="ECO:0007669"/>
    <property type="project" value="UniProtKB-KW"/>
</dbReference>
<dbReference type="RefSeq" id="WP_059883571.1">
    <property type="nucleotide sequence ID" value="NZ_CABVPM010000008.1"/>
</dbReference>
<feature type="domain" description="Methyltransferase type 11" evidence="2">
    <location>
        <begin position="24"/>
        <end position="72"/>
    </location>
</feature>
<evidence type="ECO:0000313" key="4">
    <source>
        <dbReference type="Proteomes" id="UP000473470"/>
    </source>
</evidence>
<sequence>MQLARKSREESNGGTSRTTRAAARPQPVDGLPFADDALDNAFSINCIYFWRTPCAAWGKLHRVVQRGGRVAITVRDIGRSPYGAFRPEQLARAMTEAGFSPVALHRNGVPSHPLACVLGAK</sequence>
<dbReference type="Gene3D" id="3.40.50.150">
    <property type="entry name" value="Vaccinia Virus protein VP39"/>
    <property type="match status" value="1"/>
</dbReference>
<feature type="compositionally biased region" description="Basic and acidic residues" evidence="1">
    <location>
        <begin position="1"/>
        <end position="11"/>
    </location>
</feature>
<feature type="region of interest" description="Disordered" evidence="1">
    <location>
        <begin position="1"/>
        <end position="29"/>
    </location>
</feature>
<proteinExistence type="predicted"/>
<evidence type="ECO:0000256" key="1">
    <source>
        <dbReference type="SAM" id="MobiDB-lite"/>
    </source>
</evidence>
<reference evidence="3 4" key="1">
    <citation type="submission" date="2019-09" db="EMBL/GenBank/DDBJ databases">
        <title>Draft genome sequences of 48 bacterial type strains from the CCUG.</title>
        <authorList>
            <person name="Tunovic T."/>
            <person name="Pineiro-Iglesias B."/>
            <person name="Unosson C."/>
            <person name="Inganas E."/>
            <person name="Ohlen M."/>
            <person name="Cardew S."/>
            <person name="Jensie-Markopoulos S."/>
            <person name="Salva-Serra F."/>
            <person name="Jaen-Luchoro D."/>
            <person name="Karlsson R."/>
            <person name="Svensson-Stadler L."/>
            <person name="Chun J."/>
            <person name="Moore E."/>
        </authorList>
    </citation>
    <scope>NUCLEOTIDE SEQUENCE [LARGE SCALE GENOMIC DNA]</scope>
    <source>
        <strain evidence="3 4">CCUG 65686</strain>
    </source>
</reference>
<comment type="caution">
    <text evidence="3">The sequence shown here is derived from an EMBL/GenBank/DDBJ whole genome shotgun (WGS) entry which is preliminary data.</text>
</comment>
<dbReference type="GO" id="GO:0008757">
    <property type="term" value="F:S-adenosylmethionine-dependent methyltransferase activity"/>
    <property type="evidence" value="ECO:0007669"/>
    <property type="project" value="InterPro"/>
</dbReference>
<keyword evidence="3" id="KW-0808">Transferase</keyword>
<dbReference type="AlphaFoldDB" id="A0A6L3N0X8"/>
<keyword evidence="3" id="KW-0489">Methyltransferase</keyword>